<sequence>MKAFALLITLGLAGAVPVALDEGDNVVLSVLSHDNFVSEASCSLSSGGSTDKTKSCLDAIIKNLTQDFLAAYQEVSPLGVKLEDKRRSTDSAVNPRTLEHESIEARAAQTFDLSGAVQRRDAKSGAGGFVGNFYWLSLSSEAYDDFNKSPANVELIASTLSDYVLEYNATEICVDFGINKGSGIIANGVMTFGWGLEPFYYADPTLLERRLKQDCQIGNMRMYATHYREVDLV</sequence>
<evidence type="ECO:0008006" key="4">
    <source>
        <dbReference type="Google" id="ProtNLM"/>
    </source>
</evidence>
<evidence type="ECO:0000256" key="1">
    <source>
        <dbReference type="SAM" id="SignalP"/>
    </source>
</evidence>
<dbReference type="OrthoDB" id="3631742at2759"/>
<keyword evidence="3" id="KW-1185">Reference proteome</keyword>
<dbReference type="EMBL" id="ML992662">
    <property type="protein sequence ID" value="KAF2217761.1"/>
    <property type="molecule type" value="Genomic_DNA"/>
</dbReference>
<dbReference type="Proteomes" id="UP000799539">
    <property type="component" value="Unassembled WGS sequence"/>
</dbReference>
<feature type="chain" id="PRO_5025537218" description="Peptidase A1 domain-containing protein" evidence="1">
    <location>
        <begin position="16"/>
        <end position="233"/>
    </location>
</feature>
<keyword evidence="1" id="KW-0732">Signal</keyword>
<protein>
    <recommendedName>
        <fullName evidence="4">Peptidase A1 domain-containing protein</fullName>
    </recommendedName>
</protein>
<accession>A0A6A6FWI5</accession>
<dbReference type="AlphaFoldDB" id="A0A6A6FWI5"/>
<organism evidence="2 3">
    <name type="scientific">Cercospora zeae-maydis SCOH1-5</name>
    <dbReference type="NCBI Taxonomy" id="717836"/>
    <lineage>
        <taxon>Eukaryota</taxon>
        <taxon>Fungi</taxon>
        <taxon>Dikarya</taxon>
        <taxon>Ascomycota</taxon>
        <taxon>Pezizomycotina</taxon>
        <taxon>Dothideomycetes</taxon>
        <taxon>Dothideomycetidae</taxon>
        <taxon>Mycosphaerellales</taxon>
        <taxon>Mycosphaerellaceae</taxon>
        <taxon>Cercospora</taxon>
    </lineage>
</organism>
<reference evidence="2" key="1">
    <citation type="journal article" date="2020" name="Stud. Mycol.">
        <title>101 Dothideomycetes genomes: a test case for predicting lifestyles and emergence of pathogens.</title>
        <authorList>
            <person name="Haridas S."/>
            <person name="Albert R."/>
            <person name="Binder M."/>
            <person name="Bloem J."/>
            <person name="Labutti K."/>
            <person name="Salamov A."/>
            <person name="Andreopoulos B."/>
            <person name="Baker S."/>
            <person name="Barry K."/>
            <person name="Bills G."/>
            <person name="Bluhm B."/>
            <person name="Cannon C."/>
            <person name="Castanera R."/>
            <person name="Culley D."/>
            <person name="Daum C."/>
            <person name="Ezra D."/>
            <person name="Gonzalez J."/>
            <person name="Henrissat B."/>
            <person name="Kuo A."/>
            <person name="Liang C."/>
            <person name="Lipzen A."/>
            <person name="Lutzoni F."/>
            <person name="Magnuson J."/>
            <person name="Mondo S."/>
            <person name="Nolan M."/>
            <person name="Ohm R."/>
            <person name="Pangilinan J."/>
            <person name="Park H.-J."/>
            <person name="Ramirez L."/>
            <person name="Alfaro M."/>
            <person name="Sun H."/>
            <person name="Tritt A."/>
            <person name="Yoshinaga Y."/>
            <person name="Zwiers L.-H."/>
            <person name="Turgeon B."/>
            <person name="Goodwin S."/>
            <person name="Spatafora J."/>
            <person name="Crous P."/>
            <person name="Grigoriev I."/>
        </authorList>
    </citation>
    <scope>NUCLEOTIDE SEQUENCE</scope>
    <source>
        <strain evidence="2">SCOH1-5</strain>
    </source>
</reference>
<evidence type="ECO:0000313" key="2">
    <source>
        <dbReference type="EMBL" id="KAF2217761.1"/>
    </source>
</evidence>
<name>A0A6A6FWI5_9PEZI</name>
<proteinExistence type="predicted"/>
<evidence type="ECO:0000313" key="3">
    <source>
        <dbReference type="Proteomes" id="UP000799539"/>
    </source>
</evidence>
<gene>
    <name evidence="2" type="ORF">CERZMDRAFT_80445</name>
</gene>
<feature type="signal peptide" evidence="1">
    <location>
        <begin position="1"/>
        <end position="15"/>
    </location>
</feature>